<evidence type="ECO:0000313" key="1">
    <source>
        <dbReference type="EMBL" id="MBA0579758.1"/>
    </source>
</evidence>
<name>A0A7J8NS36_GOSRA</name>
<proteinExistence type="predicted"/>
<organism evidence="1 2">
    <name type="scientific">Gossypium raimondii</name>
    <name type="common">Peruvian cotton</name>
    <name type="synonym">Gossypium klotzschianum subsp. raimondii</name>
    <dbReference type="NCBI Taxonomy" id="29730"/>
    <lineage>
        <taxon>Eukaryota</taxon>
        <taxon>Viridiplantae</taxon>
        <taxon>Streptophyta</taxon>
        <taxon>Embryophyta</taxon>
        <taxon>Tracheophyta</taxon>
        <taxon>Spermatophyta</taxon>
        <taxon>Magnoliopsida</taxon>
        <taxon>eudicotyledons</taxon>
        <taxon>Gunneridae</taxon>
        <taxon>Pentapetalae</taxon>
        <taxon>rosids</taxon>
        <taxon>malvids</taxon>
        <taxon>Malvales</taxon>
        <taxon>Malvaceae</taxon>
        <taxon>Malvoideae</taxon>
        <taxon>Gossypium</taxon>
    </lineage>
</organism>
<evidence type="ECO:0000313" key="2">
    <source>
        <dbReference type="Proteomes" id="UP000593578"/>
    </source>
</evidence>
<dbReference type="PANTHER" id="PTHR13199">
    <property type="entry name" value="GH03947P"/>
    <property type="match status" value="1"/>
</dbReference>
<reference evidence="1 2" key="1">
    <citation type="journal article" date="2019" name="Genome Biol. Evol.">
        <title>Insights into the evolution of the New World diploid cottons (Gossypium, subgenus Houzingenia) based on genome sequencing.</title>
        <authorList>
            <person name="Grover C.E."/>
            <person name="Arick M.A. 2nd"/>
            <person name="Thrash A."/>
            <person name="Conover J.L."/>
            <person name="Sanders W.S."/>
            <person name="Peterson D.G."/>
            <person name="Frelichowski J.E."/>
            <person name="Scheffler J.A."/>
            <person name="Scheffler B.E."/>
            <person name="Wendel J.F."/>
        </authorList>
    </citation>
    <scope>NUCLEOTIDE SEQUENCE [LARGE SCALE GENOMIC DNA]</scope>
    <source>
        <strain evidence="1">8</strain>
        <tissue evidence="1">Leaf</tissue>
    </source>
</reference>
<comment type="caution">
    <text evidence="1">The sequence shown here is derived from an EMBL/GenBank/DDBJ whole genome shotgun (WGS) entry which is preliminary data.</text>
</comment>
<dbReference type="Proteomes" id="UP000593578">
    <property type="component" value="Unassembled WGS sequence"/>
</dbReference>
<dbReference type="PANTHER" id="PTHR13199:SF23">
    <property type="entry name" value="MEIOSIS CHROMOSOME SEGREGATION FAMILY PROTEIN"/>
    <property type="match status" value="1"/>
</dbReference>
<accession>A0A7J8NS36</accession>
<dbReference type="AlphaFoldDB" id="A0A7J8NS36"/>
<gene>
    <name evidence="1" type="ORF">Gorai_022004</name>
</gene>
<protein>
    <submittedName>
        <fullName evidence="1">Uncharacterized protein</fullName>
    </submittedName>
</protein>
<sequence>MGLPQVPLDDSSEEGQEASVDVFLQSPPQFLGASTCGLDCMRGGSFSQTIGGSLCSSLGDFQRKTSLELSEVSQNSFKLGGKMNVHPVANDTESSPLLVRKRLLSPLNSVLSQFSERIAIDEGCRNLTKDISDSHSSLKNIEQSVDRFDTGVIFVSDEEEFEISSRSFDVIDYSHEEFCPSSLENAAGLRWPLPQEPAPTSHCRRSIKRLEWTSY</sequence>
<dbReference type="EMBL" id="JABEZZ010000001">
    <property type="protein sequence ID" value="MBA0579758.1"/>
    <property type="molecule type" value="Genomic_DNA"/>
</dbReference>
<dbReference type="InterPro" id="IPR051506">
    <property type="entry name" value="ATOS_Transcription_Regulators"/>
</dbReference>